<dbReference type="GO" id="GO:0005524">
    <property type="term" value="F:ATP binding"/>
    <property type="evidence" value="ECO:0007669"/>
    <property type="project" value="UniProtKB-KW"/>
</dbReference>
<keyword evidence="4 6" id="KW-0067">ATP-binding</keyword>
<dbReference type="PROSITE" id="PS50893">
    <property type="entry name" value="ABC_TRANSPORTER_2"/>
    <property type="match status" value="2"/>
</dbReference>
<evidence type="ECO:0000256" key="3">
    <source>
        <dbReference type="ARBA" id="ARBA00022741"/>
    </source>
</evidence>
<dbReference type="Gene3D" id="3.40.50.300">
    <property type="entry name" value="P-loop containing nucleotide triphosphate hydrolases"/>
    <property type="match status" value="2"/>
</dbReference>
<dbReference type="PANTHER" id="PTHR43790">
    <property type="entry name" value="CARBOHYDRATE TRANSPORT ATP-BINDING PROTEIN MG119-RELATED"/>
    <property type="match status" value="1"/>
</dbReference>
<keyword evidence="1" id="KW-0813">Transport</keyword>
<dbReference type="SMART" id="SM00382">
    <property type="entry name" value="AAA"/>
    <property type="match status" value="2"/>
</dbReference>
<sequence>MAASTAPAPAPPLLEIRGLRKVYGGTAALADVDLTVHHGEIHALLGENGAGKSTLVRILAAVEHEDAGVISLGGEPLPARRTTRAMSERGVVFIHQDLGLVPSMSVAENIAQYAGYPTGRLGIRWPDTRRRARAALARLDIELAPDQPVAELSIAEQAMVAVVRALARDARLIVLDEPTASLAAAEANRLFAALRALRTSGVGCLVVSHRLDEVLAHCDRVTVLRNGTLIDTRPTTGLTARALVTMIVGHAPGPLPGKRGLPGGRPRLRLDGFSGPGFGPLSLQVARGEIVAVTGFADAGHLALVDALYGARTAHGGVVELDGAPYLPSTPAHAIAQGIQQVPSDREALGLAGTLSARENLFLNPRRGLTPIDLRRERRAAARLMEEFDVRPRRCDAQVSIFSGGNAQKLLLARTLAARPRLLLLAEPTAGVDVGARAAIYAKVREACGDGTSVLMASSDFNEVAEIADRAVVLHRGRVSKVLEGDVTVASVTGAAHGS</sequence>
<proteinExistence type="predicted"/>
<dbReference type="RefSeq" id="WP_073455175.1">
    <property type="nucleotide sequence ID" value="NZ_FRAP01000002.1"/>
</dbReference>
<evidence type="ECO:0000259" key="5">
    <source>
        <dbReference type="PROSITE" id="PS50893"/>
    </source>
</evidence>
<dbReference type="GO" id="GO:0016887">
    <property type="term" value="F:ATP hydrolysis activity"/>
    <property type="evidence" value="ECO:0007669"/>
    <property type="project" value="InterPro"/>
</dbReference>
<dbReference type="InterPro" id="IPR050107">
    <property type="entry name" value="ABC_carbohydrate_import_ATPase"/>
</dbReference>
<dbReference type="InterPro" id="IPR003439">
    <property type="entry name" value="ABC_transporter-like_ATP-bd"/>
</dbReference>
<evidence type="ECO:0000256" key="4">
    <source>
        <dbReference type="ARBA" id="ARBA00022840"/>
    </source>
</evidence>
<keyword evidence="3" id="KW-0547">Nucleotide-binding</keyword>
<dbReference type="PROSITE" id="PS00211">
    <property type="entry name" value="ABC_TRANSPORTER_1"/>
    <property type="match status" value="1"/>
</dbReference>
<feature type="domain" description="ABC transporter" evidence="5">
    <location>
        <begin position="263"/>
        <end position="495"/>
    </location>
</feature>
<gene>
    <name evidence="6" type="ORF">SAMN05443637_1026</name>
</gene>
<name>A0A1M6P2H6_PSETH</name>
<keyword evidence="2" id="KW-0677">Repeat</keyword>
<evidence type="ECO:0000256" key="1">
    <source>
        <dbReference type="ARBA" id="ARBA00022448"/>
    </source>
</evidence>
<keyword evidence="7" id="KW-1185">Reference proteome</keyword>
<dbReference type="STRING" id="1848.SAMN05443637_1026"/>
<evidence type="ECO:0000313" key="6">
    <source>
        <dbReference type="EMBL" id="SHK02104.1"/>
    </source>
</evidence>
<dbReference type="InterPro" id="IPR027417">
    <property type="entry name" value="P-loop_NTPase"/>
</dbReference>
<dbReference type="InterPro" id="IPR003593">
    <property type="entry name" value="AAA+_ATPase"/>
</dbReference>
<dbReference type="Pfam" id="PF00005">
    <property type="entry name" value="ABC_tran"/>
    <property type="match status" value="2"/>
</dbReference>
<dbReference type="PANTHER" id="PTHR43790:SF9">
    <property type="entry name" value="GALACTOFURANOSE TRANSPORTER ATP-BINDING PROTEIN YTFR"/>
    <property type="match status" value="1"/>
</dbReference>
<evidence type="ECO:0000313" key="7">
    <source>
        <dbReference type="Proteomes" id="UP000184363"/>
    </source>
</evidence>
<organism evidence="6 7">
    <name type="scientific">Pseudonocardia thermophila</name>
    <dbReference type="NCBI Taxonomy" id="1848"/>
    <lineage>
        <taxon>Bacteria</taxon>
        <taxon>Bacillati</taxon>
        <taxon>Actinomycetota</taxon>
        <taxon>Actinomycetes</taxon>
        <taxon>Pseudonocardiales</taxon>
        <taxon>Pseudonocardiaceae</taxon>
        <taxon>Pseudonocardia</taxon>
    </lineage>
</organism>
<protein>
    <submittedName>
        <fullName evidence="6">Monosaccharide ABC transporter ATP-binding protein, CUT2 family</fullName>
    </submittedName>
</protein>
<dbReference type="CDD" id="cd03216">
    <property type="entry name" value="ABC_Carb_Monos_I"/>
    <property type="match status" value="1"/>
</dbReference>
<reference evidence="6 7" key="1">
    <citation type="submission" date="2016-11" db="EMBL/GenBank/DDBJ databases">
        <authorList>
            <person name="Jaros S."/>
            <person name="Januszkiewicz K."/>
            <person name="Wedrychowicz H."/>
        </authorList>
    </citation>
    <scope>NUCLEOTIDE SEQUENCE [LARGE SCALE GENOMIC DNA]</scope>
    <source>
        <strain evidence="6 7">DSM 43832</strain>
    </source>
</reference>
<dbReference type="AlphaFoldDB" id="A0A1M6P2H6"/>
<accession>A0A1M6P2H6</accession>
<dbReference type="OrthoDB" id="8416490at2"/>
<dbReference type="InterPro" id="IPR017871">
    <property type="entry name" value="ABC_transporter-like_CS"/>
</dbReference>
<dbReference type="EMBL" id="FRAP01000002">
    <property type="protein sequence ID" value="SHK02104.1"/>
    <property type="molecule type" value="Genomic_DNA"/>
</dbReference>
<evidence type="ECO:0000256" key="2">
    <source>
        <dbReference type="ARBA" id="ARBA00022737"/>
    </source>
</evidence>
<dbReference type="Proteomes" id="UP000184363">
    <property type="component" value="Unassembled WGS sequence"/>
</dbReference>
<dbReference type="SUPFAM" id="SSF52540">
    <property type="entry name" value="P-loop containing nucleoside triphosphate hydrolases"/>
    <property type="match status" value="2"/>
</dbReference>
<feature type="domain" description="ABC transporter" evidence="5">
    <location>
        <begin position="14"/>
        <end position="251"/>
    </location>
</feature>